<dbReference type="Gene3D" id="1.10.510.10">
    <property type="entry name" value="Transferase(Phosphotransferase) domain 1"/>
    <property type="match status" value="1"/>
</dbReference>
<evidence type="ECO:0000259" key="2">
    <source>
        <dbReference type="PROSITE" id="PS50011"/>
    </source>
</evidence>
<dbReference type="SUPFAM" id="SSF56112">
    <property type="entry name" value="Protein kinase-like (PK-like)"/>
    <property type="match status" value="1"/>
</dbReference>
<dbReference type="AlphaFoldDB" id="A0A8K0KTA0"/>
<accession>A0A8K0KTA0</accession>
<dbReference type="PROSITE" id="PS50011">
    <property type="entry name" value="PROTEIN_KINASE_DOM"/>
    <property type="match status" value="1"/>
</dbReference>
<keyword evidence="4" id="KW-1185">Reference proteome</keyword>
<dbReference type="PANTHER" id="PTHR44329">
    <property type="entry name" value="SERINE/THREONINE-PROTEIN KINASE TNNI3K-RELATED"/>
    <property type="match status" value="1"/>
</dbReference>
<evidence type="ECO:0000313" key="3">
    <source>
        <dbReference type="EMBL" id="KAG8623516.1"/>
    </source>
</evidence>
<organism evidence="3 4">
    <name type="scientific">Elsinoe batatas</name>
    <dbReference type="NCBI Taxonomy" id="2601811"/>
    <lineage>
        <taxon>Eukaryota</taxon>
        <taxon>Fungi</taxon>
        <taxon>Dikarya</taxon>
        <taxon>Ascomycota</taxon>
        <taxon>Pezizomycotina</taxon>
        <taxon>Dothideomycetes</taxon>
        <taxon>Dothideomycetidae</taxon>
        <taxon>Myriangiales</taxon>
        <taxon>Elsinoaceae</taxon>
        <taxon>Elsinoe</taxon>
    </lineage>
</organism>
<gene>
    <name evidence="3" type="ORF">KVT40_008492</name>
</gene>
<feature type="region of interest" description="Disordered" evidence="1">
    <location>
        <begin position="1"/>
        <end position="27"/>
    </location>
</feature>
<dbReference type="GO" id="GO:0005524">
    <property type="term" value="F:ATP binding"/>
    <property type="evidence" value="ECO:0007669"/>
    <property type="project" value="InterPro"/>
</dbReference>
<dbReference type="SMART" id="SM00220">
    <property type="entry name" value="S_TKc"/>
    <property type="match status" value="1"/>
</dbReference>
<dbReference type="InterPro" id="IPR051681">
    <property type="entry name" value="Ser/Thr_Kinases-Pseudokinases"/>
</dbReference>
<dbReference type="Pfam" id="PF00069">
    <property type="entry name" value="Pkinase"/>
    <property type="match status" value="1"/>
</dbReference>
<dbReference type="OrthoDB" id="1668230at2759"/>
<dbReference type="GO" id="GO:0004674">
    <property type="term" value="F:protein serine/threonine kinase activity"/>
    <property type="evidence" value="ECO:0007669"/>
    <property type="project" value="TreeGrafter"/>
</dbReference>
<proteinExistence type="predicted"/>
<evidence type="ECO:0000313" key="4">
    <source>
        <dbReference type="Proteomes" id="UP000809789"/>
    </source>
</evidence>
<feature type="domain" description="Protein kinase" evidence="2">
    <location>
        <begin position="44"/>
        <end position="285"/>
    </location>
</feature>
<dbReference type="InterPro" id="IPR011009">
    <property type="entry name" value="Kinase-like_dom_sf"/>
</dbReference>
<dbReference type="InterPro" id="IPR000719">
    <property type="entry name" value="Prot_kinase_dom"/>
</dbReference>
<feature type="compositionally biased region" description="Polar residues" evidence="1">
    <location>
        <begin position="15"/>
        <end position="24"/>
    </location>
</feature>
<dbReference type="PROSITE" id="PS00108">
    <property type="entry name" value="PROTEIN_KINASE_ST"/>
    <property type="match status" value="1"/>
</dbReference>
<name>A0A8K0KTA0_9PEZI</name>
<dbReference type="InterPro" id="IPR008271">
    <property type="entry name" value="Ser/Thr_kinase_AS"/>
</dbReference>
<comment type="caution">
    <text evidence="3">The sequence shown here is derived from an EMBL/GenBank/DDBJ whole genome shotgun (WGS) entry which is preliminary data.</text>
</comment>
<dbReference type="EMBL" id="JAESVG020000010">
    <property type="protein sequence ID" value="KAG8623516.1"/>
    <property type="molecule type" value="Genomic_DNA"/>
</dbReference>
<dbReference type="Proteomes" id="UP000809789">
    <property type="component" value="Unassembled WGS sequence"/>
</dbReference>
<reference evidence="3" key="1">
    <citation type="submission" date="2021-07" db="EMBL/GenBank/DDBJ databases">
        <title>Elsinoe batatas strain:CRI-CJ2 Genome sequencing and assembly.</title>
        <authorList>
            <person name="Huang L."/>
        </authorList>
    </citation>
    <scope>NUCLEOTIDE SEQUENCE</scope>
    <source>
        <strain evidence="3">CRI-CJ2</strain>
    </source>
</reference>
<dbReference type="CDD" id="cd00180">
    <property type="entry name" value="PKc"/>
    <property type="match status" value="1"/>
</dbReference>
<sequence>MDVAPTSLPIRAPNETPQTSQDSQLFPCRSSPDNDLILPDIGWDDTKMIIAGGSSGRVELLPSGFALKAPYPNPLLKDDNLADIAVEFEIYQILGTHPRLVRVIDYAPDVGLTLEYLPRGNLRAHLLANQARIDQEQRMQWIMDVLDSVELLHSHNVVHGDIKAENFLIDAEGRLRIIDFSGSGLPERPGTAWEGIRHFKPRGENEHSTKRTDIFAVGSTLYEIVTGAQPFAELSDSEVEVEYRQGNFPVTAGLVCGQVIWRCWTGDVESIDHIREAVLRNGPAL</sequence>
<protein>
    <recommendedName>
        <fullName evidence="2">Protein kinase domain-containing protein</fullName>
    </recommendedName>
</protein>
<evidence type="ECO:0000256" key="1">
    <source>
        <dbReference type="SAM" id="MobiDB-lite"/>
    </source>
</evidence>